<dbReference type="PaxDb" id="4577-GRMZM2G127184_P01"/>
<evidence type="ECO:0000313" key="10">
    <source>
        <dbReference type="Proteomes" id="UP000007305"/>
    </source>
</evidence>
<dbReference type="GO" id="GO:0032580">
    <property type="term" value="C:Golgi cisterna membrane"/>
    <property type="evidence" value="ECO:0007669"/>
    <property type="project" value="UniProtKB-SubCell"/>
</dbReference>
<dbReference type="OrthoDB" id="428346at2759"/>
<protein>
    <recommendedName>
        <fullName evidence="7">Fucosyltransferase</fullName>
        <ecNumber evidence="7">2.4.1.-</ecNumber>
    </recommendedName>
</protein>
<dbReference type="GeneID" id="103646383"/>
<dbReference type="SMR" id="A0A1D6E9K9"/>
<evidence type="ECO:0000313" key="8">
    <source>
        <dbReference type="EMBL" id="ONM17082.1"/>
    </source>
</evidence>
<dbReference type="Pfam" id="PF03254">
    <property type="entry name" value="XG_FTase"/>
    <property type="match status" value="1"/>
</dbReference>
<dbReference type="ExpressionAtlas" id="A0A1D6E9K9">
    <property type="expression patterns" value="baseline and differential"/>
</dbReference>
<dbReference type="OMA" id="DCQARTK"/>
<evidence type="ECO:0000313" key="9">
    <source>
        <dbReference type="EnsemblPlants" id="Zm00001eb081440_P001"/>
    </source>
</evidence>
<evidence type="ECO:0000256" key="6">
    <source>
        <dbReference type="ARBA" id="ARBA00023316"/>
    </source>
</evidence>
<evidence type="ECO:0000256" key="2">
    <source>
        <dbReference type="ARBA" id="ARBA00022676"/>
    </source>
</evidence>
<gene>
    <name evidence="9" type="primary">LOC103646383</name>
    <name evidence="8" type="ORF">ZEAMMB73_Zm00001d003510</name>
</gene>
<dbReference type="GO" id="GO:0042546">
    <property type="term" value="P:cell wall biogenesis"/>
    <property type="evidence" value="ECO:0007669"/>
    <property type="project" value="InterPro"/>
</dbReference>
<evidence type="ECO:0007829" key="11">
    <source>
        <dbReference type="PeptideAtlas" id="A0A1D6E9K9"/>
    </source>
</evidence>
<dbReference type="GO" id="GO:0071555">
    <property type="term" value="P:cell wall organization"/>
    <property type="evidence" value="ECO:0007669"/>
    <property type="project" value="UniProtKB-UniRule"/>
</dbReference>
<accession>A0A1D6E9K9</accession>
<keyword evidence="5" id="KW-0325">Glycoprotein</keyword>
<dbReference type="EMBL" id="CM007648">
    <property type="protein sequence ID" value="ONM17082.1"/>
    <property type="molecule type" value="Genomic_DNA"/>
</dbReference>
<comment type="subcellular location">
    <subcellularLocation>
        <location evidence="7">Golgi apparatus</location>
        <location evidence="7">Golgi stack membrane</location>
        <topology evidence="7">Single-pass type II membrane protein</topology>
    </subcellularLocation>
</comment>
<dbReference type="Proteomes" id="UP000007305">
    <property type="component" value="Chromosome 2"/>
</dbReference>
<reference evidence="9" key="2">
    <citation type="submission" date="2019-07" db="EMBL/GenBank/DDBJ databases">
        <authorList>
            <person name="Seetharam A."/>
            <person name="Woodhouse M."/>
            <person name="Cannon E."/>
        </authorList>
    </citation>
    <scope>NUCLEOTIDE SEQUENCE [LARGE SCALE GENOMIC DNA]</scope>
    <source>
        <strain evidence="9">cv. B73</strain>
    </source>
</reference>
<organism evidence="8">
    <name type="scientific">Zea mays</name>
    <name type="common">Maize</name>
    <dbReference type="NCBI Taxonomy" id="4577"/>
    <lineage>
        <taxon>Eukaryota</taxon>
        <taxon>Viridiplantae</taxon>
        <taxon>Streptophyta</taxon>
        <taxon>Embryophyta</taxon>
        <taxon>Tracheophyta</taxon>
        <taxon>Spermatophyta</taxon>
        <taxon>Magnoliopsida</taxon>
        <taxon>Liliopsida</taxon>
        <taxon>Poales</taxon>
        <taxon>Poaceae</taxon>
        <taxon>PACMAD clade</taxon>
        <taxon>Panicoideae</taxon>
        <taxon>Andropogonodae</taxon>
        <taxon>Andropogoneae</taxon>
        <taxon>Tripsacinae</taxon>
        <taxon>Zea</taxon>
    </lineage>
</organism>
<keyword evidence="2 7" id="KW-0328">Glycosyltransferase</keyword>
<dbReference type="AlphaFoldDB" id="A0A1D6E9K9"/>
<dbReference type="Gramene" id="Zm00001eb081440_T001">
    <property type="protein sequence ID" value="Zm00001eb081440_P001"/>
    <property type="gene ID" value="Zm00001eb081440"/>
</dbReference>
<dbReference type="PANTHER" id="PTHR31889:SF35">
    <property type="entry name" value="FUCOSYLTRANSFERASE"/>
    <property type="match status" value="1"/>
</dbReference>
<name>A0A1D6E9K9_MAIZE</name>
<evidence type="ECO:0000256" key="7">
    <source>
        <dbReference type="RuleBase" id="RU367004"/>
    </source>
</evidence>
<dbReference type="GO" id="GO:0009969">
    <property type="term" value="P:xyloglucan biosynthetic process"/>
    <property type="evidence" value="ECO:0000318"/>
    <property type="project" value="GO_Central"/>
</dbReference>
<evidence type="ECO:0000256" key="5">
    <source>
        <dbReference type="ARBA" id="ARBA00023180"/>
    </source>
</evidence>
<keyword evidence="10" id="KW-1185">Reference proteome</keyword>
<dbReference type="FunFam" id="3.40.50.11340:FF:000005">
    <property type="entry name" value="Galactoside 2-alpha-L-fucosyltransferase"/>
    <property type="match status" value="1"/>
</dbReference>
<dbReference type="Gene3D" id="3.40.50.11340">
    <property type="match status" value="1"/>
</dbReference>
<keyword evidence="11" id="KW-1267">Proteomics identification</keyword>
<dbReference type="EnsemblPlants" id="Zm00001eb081440_T001">
    <property type="protein sequence ID" value="Zm00001eb081440_P001"/>
    <property type="gene ID" value="Zm00001eb081440"/>
</dbReference>
<comment type="similarity">
    <text evidence="1 7">Belongs to the glycosyltransferase 37 family.</text>
</comment>
<evidence type="ECO:0000256" key="3">
    <source>
        <dbReference type="ARBA" id="ARBA00022679"/>
    </source>
</evidence>
<dbReference type="InterPro" id="IPR004938">
    <property type="entry name" value="XG_FTase"/>
</dbReference>
<dbReference type="PANTHER" id="PTHR31889">
    <property type="entry name" value="FUCOSYLTRANSFERASE 2-RELATED"/>
    <property type="match status" value="1"/>
</dbReference>
<reference evidence="8 10" key="1">
    <citation type="submission" date="2015-12" db="EMBL/GenBank/DDBJ databases">
        <title>Update maize B73 reference genome by single molecule sequencing technologies.</title>
        <authorList>
            <consortium name="Maize Genome Sequencing Project"/>
            <person name="Ware D."/>
        </authorList>
    </citation>
    <scope>NUCLEOTIDE SEQUENCE [LARGE SCALE GENOMIC DNA]</scope>
    <source>
        <strain evidence="10">cv. B73</strain>
        <tissue evidence="8">Seedling</tissue>
    </source>
</reference>
<sequence>MAARWQPGSKSRSSALRPTVLVAAASVAAVLLTAAVLFGARWTPSSDAETWVSAGVRVVMNAMSDKGGIPLATVPNPGDRLLGGLLSPDFDDSSCLSRYRASLYRRASLHALSPHLVSALRRYESLHRLCAPGTPAYARATERLRASPNASGDGADPSSSGARCNYLVWTPNAGLGNRILSIASGFLYALLTDRVLLLHSSSSHDLGDLFCEPFPGSTWILPEKDLPAVHEGLSTRTNASLGNTLRRGEALRGAPWLYVHLLHNYNVQDKLFFCDEVQAELRRVPWLVFQADNYFAPGLFLVPRHERELARMFPRRDAVFHHLGRYLFHPSNAVWGMVTRYHGSYFARADERVGVQVRVFKWAPISTDQFYAQILKCAEHENILPGVSVPRANTTAAAVGSAAQPAKRKAVVVVSLYNEYSEKLSELYHEHGAAGGEAVSVFQPTHLGEQRFGDRQQDQKALAEMVLLSFADVLVTTGVSTFGYVSQGLAGLRPWVLMPPNHGKAPDTPCRLAPTIEPCFHSPPNYDCRAKARGDTGRMVRHIRHCEDFPQGVQLLQS</sequence>
<keyword evidence="6 7" id="KW-0961">Cell wall biogenesis/degradation</keyword>
<dbReference type="eggNOG" id="ENOG502QTTA">
    <property type="taxonomic scope" value="Eukaryota"/>
</dbReference>
<dbReference type="KEGG" id="zma:103646383"/>
<keyword evidence="4 7" id="KW-0333">Golgi apparatus</keyword>
<evidence type="ECO:0000256" key="1">
    <source>
        <dbReference type="ARBA" id="ARBA00010481"/>
    </source>
</evidence>
<proteinExistence type="evidence at protein level"/>
<comment type="function">
    <text evidence="7">May be involved in cell wall biosynthesis.</text>
</comment>
<keyword evidence="3 7" id="KW-0808">Transferase</keyword>
<dbReference type="STRING" id="4577.A0A1D6E9K9"/>
<dbReference type="GO" id="GO:0008107">
    <property type="term" value="F:galactoside 2-alpha-L-fucosyltransferase activity"/>
    <property type="evidence" value="ECO:0007669"/>
    <property type="project" value="InterPro"/>
</dbReference>
<evidence type="ECO:0000256" key="4">
    <source>
        <dbReference type="ARBA" id="ARBA00023034"/>
    </source>
</evidence>
<dbReference type="EC" id="2.4.1.-" evidence="7"/>
<dbReference type="RefSeq" id="XP_008669336.1">
    <property type="nucleotide sequence ID" value="XM_008671114.2"/>
</dbReference>
<reference evidence="9" key="3">
    <citation type="submission" date="2021-05" db="UniProtKB">
        <authorList>
            <consortium name="EnsemblPlants"/>
        </authorList>
    </citation>
    <scope>IDENTIFICATION</scope>
    <source>
        <strain evidence="9">cv. B73</strain>
    </source>
</reference>